<dbReference type="AlphaFoldDB" id="A0A0A9HG82"/>
<keyword evidence="1" id="KW-0812">Transmembrane</keyword>
<sequence>MEPCRWKSCTMESHSTQRSKIEKIILQEELSTRSWTIKNKFGFSYIFLILSHLQISDLANMLLS</sequence>
<protein>
    <submittedName>
        <fullName evidence="2">Uncharacterized protein</fullName>
    </submittedName>
</protein>
<name>A0A0A9HG82_ARUDO</name>
<reference evidence="2" key="2">
    <citation type="journal article" date="2015" name="Data Brief">
        <title>Shoot transcriptome of the giant reed, Arundo donax.</title>
        <authorList>
            <person name="Barrero R.A."/>
            <person name="Guerrero F.D."/>
            <person name="Moolhuijzen P."/>
            <person name="Goolsby J.A."/>
            <person name="Tidwell J."/>
            <person name="Bellgard S.E."/>
            <person name="Bellgard M.I."/>
        </authorList>
    </citation>
    <scope>NUCLEOTIDE SEQUENCE</scope>
    <source>
        <tissue evidence="2">Shoot tissue taken approximately 20 cm above the soil surface</tissue>
    </source>
</reference>
<proteinExistence type="predicted"/>
<keyword evidence="1" id="KW-1133">Transmembrane helix</keyword>
<accession>A0A0A9HG82</accession>
<evidence type="ECO:0000313" key="2">
    <source>
        <dbReference type="EMBL" id="JAE34829.1"/>
    </source>
</evidence>
<keyword evidence="1" id="KW-0472">Membrane</keyword>
<organism evidence="2">
    <name type="scientific">Arundo donax</name>
    <name type="common">Giant reed</name>
    <name type="synonym">Donax arundinaceus</name>
    <dbReference type="NCBI Taxonomy" id="35708"/>
    <lineage>
        <taxon>Eukaryota</taxon>
        <taxon>Viridiplantae</taxon>
        <taxon>Streptophyta</taxon>
        <taxon>Embryophyta</taxon>
        <taxon>Tracheophyta</taxon>
        <taxon>Spermatophyta</taxon>
        <taxon>Magnoliopsida</taxon>
        <taxon>Liliopsida</taxon>
        <taxon>Poales</taxon>
        <taxon>Poaceae</taxon>
        <taxon>PACMAD clade</taxon>
        <taxon>Arundinoideae</taxon>
        <taxon>Arundineae</taxon>
        <taxon>Arundo</taxon>
    </lineage>
</organism>
<feature type="transmembrane region" description="Helical" evidence="1">
    <location>
        <begin position="43"/>
        <end position="63"/>
    </location>
</feature>
<dbReference type="EMBL" id="GBRH01163067">
    <property type="protein sequence ID" value="JAE34829.1"/>
    <property type="molecule type" value="Transcribed_RNA"/>
</dbReference>
<reference evidence="2" key="1">
    <citation type="submission" date="2014-09" db="EMBL/GenBank/DDBJ databases">
        <authorList>
            <person name="Magalhaes I.L.F."/>
            <person name="Oliveira U."/>
            <person name="Santos F.R."/>
            <person name="Vidigal T.H.D.A."/>
            <person name="Brescovit A.D."/>
            <person name="Santos A.J."/>
        </authorList>
    </citation>
    <scope>NUCLEOTIDE SEQUENCE</scope>
    <source>
        <tissue evidence="2">Shoot tissue taken approximately 20 cm above the soil surface</tissue>
    </source>
</reference>
<evidence type="ECO:0000256" key="1">
    <source>
        <dbReference type="SAM" id="Phobius"/>
    </source>
</evidence>